<keyword evidence="17" id="KW-1185">Reference proteome</keyword>
<evidence type="ECO:0000259" key="15">
    <source>
        <dbReference type="Pfam" id="PF01207"/>
    </source>
</evidence>
<comment type="similarity">
    <text evidence="12">Belongs to the dus family.</text>
</comment>
<keyword evidence="3" id="KW-0820">tRNA-binding</keyword>
<feature type="binding site" evidence="14">
    <location>
        <begin position="226"/>
        <end position="227"/>
    </location>
    <ligand>
        <name>FMN</name>
        <dbReference type="ChEBI" id="CHEBI:58210"/>
    </ligand>
</feature>
<evidence type="ECO:0000256" key="7">
    <source>
        <dbReference type="ARBA" id="ARBA00022857"/>
    </source>
</evidence>
<evidence type="ECO:0000256" key="10">
    <source>
        <dbReference type="ARBA" id="ARBA00048205"/>
    </source>
</evidence>
<gene>
    <name evidence="16" type="ORF">dsat_2677</name>
</gene>
<evidence type="ECO:0000256" key="8">
    <source>
        <dbReference type="ARBA" id="ARBA00022884"/>
    </source>
</evidence>
<feature type="binding site" evidence="14">
    <location>
        <position position="171"/>
    </location>
    <ligand>
        <name>FMN</name>
        <dbReference type="ChEBI" id="CHEBI:58210"/>
    </ligand>
</feature>
<feature type="active site" description="Proton donor" evidence="13">
    <location>
        <position position="101"/>
    </location>
</feature>
<evidence type="ECO:0000256" key="11">
    <source>
        <dbReference type="ARBA" id="ARBA00048802"/>
    </source>
</evidence>
<dbReference type="EMBL" id="ATHI01000007">
    <property type="protein sequence ID" value="EPR34635.1"/>
    <property type="molecule type" value="Genomic_DNA"/>
</dbReference>
<reference evidence="16 17" key="1">
    <citation type="journal article" date="2013" name="Genome Announc.">
        <title>Draft genome sequences for three mercury-methylating, sulfate-reducing bacteria.</title>
        <authorList>
            <person name="Brown S.D."/>
            <person name="Hurt R.A.Jr."/>
            <person name="Gilmour C.C."/>
            <person name="Elias D.A."/>
        </authorList>
    </citation>
    <scope>NUCLEOTIDE SEQUENCE [LARGE SCALE GENOMIC DNA]</scope>
    <source>
        <strain evidence="16 17">DSM 16529</strain>
    </source>
</reference>
<keyword evidence="5 12" id="KW-0288">FMN</keyword>
<dbReference type="OrthoDB" id="9764501at2"/>
<dbReference type="InterPro" id="IPR013785">
    <property type="entry name" value="Aldolase_TIM"/>
</dbReference>
<dbReference type="InterPro" id="IPR018517">
    <property type="entry name" value="tRNA_hU_synthase_CS"/>
</dbReference>
<keyword evidence="14" id="KW-0547">Nucleotide-binding</keyword>
<dbReference type="Proteomes" id="UP000014975">
    <property type="component" value="Unassembled WGS sequence"/>
</dbReference>
<name>S7TDH8_9BACT</name>
<comment type="function">
    <text evidence="2 12">Catalyzes the synthesis of 5,6-dihydrouridine (D), a modified base found in the D-loop of most tRNAs, via the reduction of the C5-C6 double bond in target uridines.</text>
</comment>
<feature type="binding site" evidence="14">
    <location>
        <position position="71"/>
    </location>
    <ligand>
        <name>FMN</name>
        <dbReference type="ChEBI" id="CHEBI:58210"/>
    </ligand>
</feature>
<dbReference type="PIRSF" id="PIRSF006621">
    <property type="entry name" value="Dus"/>
    <property type="match status" value="1"/>
</dbReference>
<dbReference type="CDD" id="cd02801">
    <property type="entry name" value="DUS_like_FMN"/>
    <property type="match status" value="1"/>
</dbReference>
<proteinExistence type="inferred from homology"/>
<dbReference type="InterPro" id="IPR024036">
    <property type="entry name" value="tRNA-dHydroUridine_Synthase_C"/>
</dbReference>
<comment type="catalytic activity">
    <reaction evidence="10">
        <text>a 5,6-dihydrouridine in tRNA + NADP(+) = a uridine in tRNA + NADPH + H(+)</text>
        <dbReference type="Rhea" id="RHEA:23624"/>
        <dbReference type="Rhea" id="RHEA-COMP:13339"/>
        <dbReference type="Rhea" id="RHEA-COMP:13887"/>
        <dbReference type="ChEBI" id="CHEBI:15378"/>
        <dbReference type="ChEBI" id="CHEBI:57783"/>
        <dbReference type="ChEBI" id="CHEBI:58349"/>
        <dbReference type="ChEBI" id="CHEBI:65315"/>
        <dbReference type="ChEBI" id="CHEBI:74443"/>
    </reaction>
</comment>
<comment type="cofactor">
    <cofactor evidence="1 12 14">
        <name>FMN</name>
        <dbReference type="ChEBI" id="CHEBI:58210"/>
    </cofactor>
</comment>
<evidence type="ECO:0000256" key="14">
    <source>
        <dbReference type="PIRSR" id="PIRSR006621-2"/>
    </source>
</evidence>
<evidence type="ECO:0000256" key="13">
    <source>
        <dbReference type="PIRSR" id="PIRSR006621-1"/>
    </source>
</evidence>
<evidence type="ECO:0000256" key="12">
    <source>
        <dbReference type="PIRNR" id="PIRNR006621"/>
    </source>
</evidence>
<evidence type="ECO:0000256" key="9">
    <source>
        <dbReference type="ARBA" id="ARBA00023002"/>
    </source>
</evidence>
<dbReference type="InterPro" id="IPR001269">
    <property type="entry name" value="DUS_fam"/>
</dbReference>
<evidence type="ECO:0000256" key="6">
    <source>
        <dbReference type="ARBA" id="ARBA00022694"/>
    </source>
</evidence>
<comment type="caution">
    <text evidence="16">The sequence shown here is derived from an EMBL/GenBank/DDBJ whole genome shotgun (WGS) entry which is preliminary data.</text>
</comment>
<dbReference type="PATRIC" id="fig|1121439.3.peg.1081"/>
<dbReference type="Gene3D" id="3.20.20.70">
    <property type="entry name" value="Aldolase class I"/>
    <property type="match status" value="1"/>
</dbReference>
<sequence length="340" mass="36606">MTHAPLPLSPDRPWLAPLAGYSDLPFRLLCRAHGAACCETEMVSGKGMLFSSHGTGRLLDTCPADQPLVVQLFGADPEVMAKAAEMVLARGFQFLDLNAGCPVPKVVKAGSGAALMREPARLAELALALVSRAGEGRVGVKLRLGWTHDEQTFIEAAKRLADTGVAWLTLHPRSAAQGYSGSAHWKALAELKSATSLPVIASGDLFSAQDAARCLRETGVDAVMFARGALRHPGIFEDLREILSGRSPEPLTGRRIAGFVREHAALIAEYGQPRKDLLKLRTVIPRFVHGLPGSKEIRKRMILCHDWAMVHELADMLETIDDACVEPGDNDLVAPMGEAS</sequence>
<evidence type="ECO:0000256" key="1">
    <source>
        <dbReference type="ARBA" id="ARBA00001917"/>
    </source>
</evidence>
<feature type="domain" description="DUS-like FMN-binding" evidence="15">
    <location>
        <begin position="15"/>
        <end position="306"/>
    </location>
</feature>
<evidence type="ECO:0000313" key="16">
    <source>
        <dbReference type="EMBL" id="EPR34635.1"/>
    </source>
</evidence>
<evidence type="ECO:0000256" key="4">
    <source>
        <dbReference type="ARBA" id="ARBA00022630"/>
    </source>
</evidence>
<organism evidence="16 17">
    <name type="scientific">Alkalidesulfovibrio alkalitolerans DSM 16529</name>
    <dbReference type="NCBI Taxonomy" id="1121439"/>
    <lineage>
        <taxon>Bacteria</taxon>
        <taxon>Pseudomonadati</taxon>
        <taxon>Thermodesulfobacteriota</taxon>
        <taxon>Desulfovibrionia</taxon>
        <taxon>Desulfovibrionales</taxon>
        <taxon>Desulfovibrionaceae</taxon>
        <taxon>Alkalidesulfovibrio</taxon>
    </lineage>
</organism>
<evidence type="ECO:0000256" key="2">
    <source>
        <dbReference type="ARBA" id="ARBA00002790"/>
    </source>
</evidence>
<keyword evidence="9 12" id="KW-0560">Oxidoreductase</keyword>
<protein>
    <recommendedName>
        <fullName evidence="12">tRNA-dihydrouridine synthase</fullName>
        <ecNumber evidence="12">1.3.1.-</ecNumber>
    </recommendedName>
</protein>
<dbReference type="Gene3D" id="1.10.1200.80">
    <property type="entry name" value="Putative flavin oxidoreducatase, domain 2"/>
    <property type="match status" value="1"/>
</dbReference>
<dbReference type="GO" id="GO:0000049">
    <property type="term" value="F:tRNA binding"/>
    <property type="evidence" value="ECO:0007669"/>
    <property type="project" value="UniProtKB-KW"/>
</dbReference>
<keyword evidence="4 12" id="KW-0285">Flavoprotein</keyword>
<dbReference type="eggNOG" id="COG0042">
    <property type="taxonomic scope" value="Bacteria"/>
</dbReference>
<evidence type="ECO:0000256" key="3">
    <source>
        <dbReference type="ARBA" id="ARBA00022555"/>
    </source>
</evidence>
<dbReference type="RefSeq" id="WP_020886562.1">
    <property type="nucleotide sequence ID" value="NZ_ATHI01000007.1"/>
</dbReference>
<evidence type="ECO:0000256" key="5">
    <source>
        <dbReference type="ARBA" id="ARBA00022643"/>
    </source>
</evidence>
<dbReference type="AlphaFoldDB" id="S7TDH8"/>
<feature type="binding site" evidence="14">
    <location>
        <position position="141"/>
    </location>
    <ligand>
        <name>FMN</name>
        <dbReference type="ChEBI" id="CHEBI:58210"/>
    </ligand>
</feature>
<evidence type="ECO:0000313" key="17">
    <source>
        <dbReference type="Proteomes" id="UP000014975"/>
    </source>
</evidence>
<dbReference type="STRING" id="1121439.dsat_2677"/>
<dbReference type="PANTHER" id="PTHR45846:SF1">
    <property type="entry name" value="TRNA-DIHYDROURIDINE(47) SYNTHASE [NAD(P)(+)]-LIKE"/>
    <property type="match status" value="1"/>
</dbReference>
<keyword evidence="7" id="KW-0521">NADP</keyword>
<dbReference type="PROSITE" id="PS01136">
    <property type="entry name" value="UPF0034"/>
    <property type="match status" value="1"/>
</dbReference>
<dbReference type="GO" id="GO:0017150">
    <property type="term" value="F:tRNA dihydrouridine synthase activity"/>
    <property type="evidence" value="ECO:0007669"/>
    <property type="project" value="InterPro"/>
</dbReference>
<keyword evidence="8" id="KW-0694">RNA-binding</keyword>
<keyword evidence="6 12" id="KW-0819">tRNA processing</keyword>
<dbReference type="InterPro" id="IPR035587">
    <property type="entry name" value="DUS-like_FMN-bd"/>
</dbReference>
<comment type="catalytic activity">
    <reaction evidence="11">
        <text>a 5,6-dihydrouridine in tRNA + NAD(+) = a uridine in tRNA + NADH + H(+)</text>
        <dbReference type="Rhea" id="RHEA:54452"/>
        <dbReference type="Rhea" id="RHEA-COMP:13339"/>
        <dbReference type="Rhea" id="RHEA-COMP:13887"/>
        <dbReference type="ChEBI" id="CHEBI:15378"/>
        <dbReference type="ChEBI" id="CHEBI:57540"/>
        <dbReference type="ChEBI" id="CHEBI:57945"/>
        <dbReference type="ChEBI" id="CHEBI:65315"/>
        <dbReference type="ChEBI" id="CHEBI:74443"/>
    </reaction>
</comment>
<dbReference type="EC" id="1.3.1.-" evidence="12"/>
<accession>S7TDH8</accession>
<dbReference type="Pfam" id="PF01207">
    <property type="entry name" value="Dus"/>
    <property type="match status" value="1"/>
</dbReference>
<dbReference type="GO" id="GO:0050660">
    <property type="term" value="F:flavin adenine dinucleotide binding"/>
    <property type="evidence" value="ECO:0007669"/>
    <property type="project" value="InterPro"/>
</dbReference>
<dbReference type="SUPFAM" id="SSF51395">
    <property type="entry name" value="FMN-linked oxidoreductases"/>
    <property type="match status" value="1"/>
</dbReference>
<dbReference type="PANTHER" id="PTHR45846">
    <property type="entry name" value="TRNA-DIHYDROURIDINE(47) SYNTHASE [NAD(P)(+)]-LIKE"/>
    <property type="match status" value="1"/>
</dbReference>